<evidence type="ECO:0000313" key="8">
    <source>
        <dbReference type="Proteomes" id="UP000005408"/>
    </source>
</evidence>
<feature type="repeat" description="WD" evidence="4">
    <location>
        <begin position="145"/>
        <end position="177"/>
    </location>
</feature>
<dbReference type="SUPFAM" id="SSF47769">
    <property type="entry name" value="SAM/Pointed domain"/>
    <property type="match status" value="1"/>
</dbReference>
<dbReference type="InterPro" id="IPR013761">
    <property type="entry name" value="SAM/pointed_sf"/>
</dbReference>
<dbReference type="SUPFAM" id="SSF50978">
    <property type="entry name" value="WD40 repeat-like"/>
    <property type="match status" value="1"/>
</dbReference>
<keyword evidence="2 4" id="KW-0853">WD repeat</keyword>
<dbReference type="PROSITE" id="PS51698">
    <property type="entry name" value="U_BOX"/>
    <property type="match status" value="1"/>
</dbReference>
<dbReference type="SMART" id="SM00504">
    <property type="entry name" value="Ubox"/>
    <property type="match status" value="1"/>
</dbReference>
<dbReference type="Pfam" id="PF04564">
    <property type="entry name" value="U-box"/>
    <property type="match status" value="1"/>
</dbReference>
<dbReference type="PROSITE" id="PS00678">
    <property type="entry name" value="WD_REPEATS_1"/>
    <property type="match status" value="3"/>
</dbReference>
<dbReference type="InterPro" id="IPR036322">
    <property type="entry name" value="WD40_repeat_dom_sf"/>
</dbReference>
<evidence type="ECO:0000256" key="4">
    <source>
        <dbReference type="PROSITE-ProRule" id="PRU00221"/>
    </source>
</evidence>
<feature type="domain" description="SAM" evidence="5">
    <location>
        <begin position="363"/>
        <end position="426"/>
    </location>
</feature>
<keyword evidence="8" id="KW-1185">Reference proteome</keyword>
<dbReference type="Pfam" id="PF07647">
    <property type="entry name" value="SAM_2"/>
    <property type="match status" value="1"/>
</dbReference>
<dbReference type="InterPro" id="IPR001660">
    <property type="entry name" value="SAM"/>
</dbReference>
<evidence type="ECO:0000313" key="7">
    <source>
        <dbReference type="EnsemblMetazoa" id="G6230.6:cds"/>
    </source>
</evidence>
<name>A0A8W8NBY4_MAGGI</name>
<feature type="repeat" description="WD" evidence="4">
    <location>
        <begin position="294"/>
        <end position="335"/>
    </location>
</feature>
<dbReference type="CDD" id="cd16655">
    <property type="entry name" value="RING-Ubox_WDSUB1-like"/>
    <property type="match status" value="1"/>
</dbReference>
<dbReference type="Gene3D" id="3.30.40.10">
    <property type="entry name" value="Zinc/RING finger domain, C3HC4 (zinc finger)"/>
    <property type="match status" value="1"/>
</dbReference>
<dbReference type="InterPro" id="IPR013083">
    <property type="entry name" value="Znf_RING/FYVE/PHD"/>
</dbReference>
<dbReference type="Gene3D" id="2.130.10.10">
    <property type="entry name" value="YVTN repeat-like/Quinoprotein amine dehydrogenase"/>
    <property type="match status" value="3"/>
</dbReference>
<dbReference type="InterPro" id="IPR015943">
    <property type="entry name" value="WD40/YVTN_repeat-like_dom_sf"/>
</dbReference>
<dbReference type="OMA" id="YSEKAHD"/>
<feature type="domain" description="U-box" evidence="6">
    <location>
        <begin position="440"/>
        <end position="513"/>
    </location>
</feature>
<dbReference type="Proteomes" id="UP000005408">
    <property type="component" value="Unassembled WGS sequence"/>
</dbReference>
<evidence type="ECO:0000259" key="5">
    <source>
        <dbReference type="PROSITE" id="PS50105"/>
    </source>
</evidence>
<feature type="repeat" description="WD" evidence="4">
    <location>
        <begin position="102"/>
        <end position="143"/>
    </location>
</feature>
<dbReference type="SMART" id="SM00320">
    <property type="entry name" value="WD40"/>
    <property type="match status" value="7"/>
</dbReference>
<evidence type="ECO:0000256" key="3">
    <source>
        <dbReference type="ARBA" id="ARBA00022737"/>
    </source>
</evidence>
<feature type="repeat" description="WD" evidence="4">
    <location>
        <begin position="252"/>
        <end position="293"/>
    </location>
</feature>
<dbReference type="PRINTS" id="PR00320">
    <property type="entry name" value="GPROTEINBRPT"/>
</dbReference>
<feature type="repeat" description="WD" evidence="4">
    <location>
        <begin position="59"/>
        <end position="100"/>
    </location>
</feature>
<sequence length="513" mass="56128">MSRSNQHFVASLIHTIATHTSDVNSVAFSPDGTLATASGDKTVRLWDTADFSELTASPLVGHSYYVHCCTFSPFGTILATCSTDGKLILWDVKSGSKVATFQHSSKQSIRVCRFSPDSNYIVSGSDDETLALWDITTKTLVRSYNTCNDASVVACAFTPDSTFIVSGSSIGDLRVWDAKYGHGKALSYTLDCHDLGVTSCDFSPHIKVKDHGISGCVTYELATSGQDNLVKIWEMTADLSCASVVLKQKLTLKGHEGTVNFCCFSSNGSFIASASIDKTVRVWDSSTGQQLCEVEGHTRYVTSCAFSNDSRLLASGSNDKLVMIWKLTTQEDCIVNLLDNYKEPQCALKTKDANGVHKPMDSWSAEEVGDWLGQIDLGQYRDNFVSNAIDGTELCNMNDKMLIDLGVAAMGHRNKIIRCIKTAQNKPTVSRSVSNLSDNGIPDEYLCPITREVMKDPVMAEDGYTYERSAIQGWIDKGKDTSPMTSIPLKTKQLIPNRSLKMLIQNYLDSGKG</sequence>
<dbReference type="GO" id="GO:0004842">
    <property type="term" value="F:ubiquitin-protein transferase activity"/>
    <property type="evidence" value="ECO:0007669"/>
    <property type="project" value="InterPro"/>
</dbReference>
<accession>A0A8W8NBY4</accession>
<dbReference type="PROSITE" id="PS50082">
    <property type="entry name" value="WD_REPEATS_2"/>
    <property type="match status" value="6"/>
</dbReference>
<dbReference type="AlphaFoldDB" id="A0A8W8NBY4"/>
<protein>
    <recommendedName>
        <fullName evidence="1">WD repeat, SAM and U-box domain-containing protein 1</fullName>
    </recommendedName>
</protein>
<dbReference type="InterPro" id="IPR019775">
    <property type="entry name" value="WD40_repeat_CS"/>
</dbReference>
<proteinExistence type="predicted"/>
<dbReference type="Gene3D" id="1.10.150.50">
    <property type="entry name" value="Transcription Factor, Ets-1"/>
    <property type="match status" value="1"/>
</dbReference>
<evidence type="ECO:0000259" key="6">
    <source>
        <dbReference type="PROSITE" id="PS51698"/>
    </source>
</evidence>
<dbReference type="PROSITE" id="PS50294">
    <property type="entry name" value="WD_REPEATS_REGION"/>
    <property type="match status" value="5"/>
</dbReference>
<dbReference type="InterPro" id="IPR052085">
    <property type="entry name" value="WD-SAM-U-box"/>
</dbReference>
<dbReference type="InterPro" id="IPR020472">
    <property type="entry name" value="WD40_PAC1"/>
</dbReference>
<dbReference type="PANTHER" id="PTHR46573:SF1">
    <property type="entry name" value="WD REPEAT, SAM AND U-BOX DOMAIN-CONTAINING PROTEIN 1"/>
    <property type="match status" value="1"/>
</dbReference>
<dbReference type="PANTHER" id="PTHR46573">
    <property type="entry name" value="WD REPEAT, SAM AND U-BOX DOMAIN-CONTAINING PROTEIN 1"/>
    <property type="match status" value="1"/>
</dbReference>
<dbReference type="Pfam" id="PF00400">
    <property type="entry name" value="WD40"/>
    <property type="match status" value="7"/>
</dbReference>
<keyword evidence="3" id="KW-0677">Repeat</keyword>
<dbReference type="EnsemblMetazoa" id="G6230.6">
    <property type="protein sequence ID" value="G6230.6:cds"/>
    <property type="gene ID" value="G6230"/>
</dbReference>
<dbReference type="InterPro" id="IPR001680">
    <property type="entry name" value="WD40_rpt"/>
</dbReference>
<dbReference type="PROSITE" id="PS50105">
    <property type="entry name" value="SAM_DOMAIN"/>
    <property type="match status" value="1"/>
</dbReference>
<evidence type="ECO:0000256" key="1">
    <source>
        <dbReference type="ARBA" id="ARBA00020894"/>
    </source>
</evidence>
<dbReference type="SUPFAM" id="SSF57850">
    <property type="entry name" value="RING/U-box"/>
    <property type="match status" value="1"/>
</dbReference>
<dbReference type="InterPro" id="IPR003613">
    <property type="entry name" value="Ubox_domain"/>
</dbReference>
<feature type="repeat" description="WD" evidence="4">
    <location>
        <begin position="16"/>
        <end position="56"/>
    </location>
</feature>
<dbReference type="OrthoDB" id="10064100at2759"/>
<organism evidence="7 8">
    <name type="scientific">Magallana gigas</name>
    <name type="common">Pacific oyster</name>
    <name type="synonym">Crassostrea gigas</name>
    <dbReference type="NCBI Taxonomy" id="29159"/>
    <lineage>
        <taxon>Eukaryota</taxon>
        <taxon>Metazoa</taxon>
        <taxon>Spiralia</taxon>
        <taxon>Lophotrochozoa</taxon>
        <taxon>Mollusca</taxon>
        <taxon>Bivalvia</taxon>
        <taxon>Autobranchia</taxon>
        <taxon>Pteriomorphia</taxon>
        <taxon>Ostreida</taxon>
        <taxon>Ostreoidea</taxon>
        <taxon>Ostreidae</taxon>
        <taxon>Magallana</taxon>
    </lineage>
</organism>
<reference evidence="7" key="1">
    <citation type="submission" date="2022-08" db="UniProtKB">
        <authorList>
            <consortium name="EnsemblMetazoa"/>
        </authorList>
    </citation>
    <scope>IDENTIFICATION</scope>
    <source>
        <strain evidence="7">05x7-T-G4-1.051#20</strain>
    </source>
</reference>
<dbReference type="SMART" id="SM00454">
    <property type="entry name" value="SAM"/>
    <property type="match status" value="1"/>
</dbReference>
<dbReference type="CDD" id="cd00200">
    <property type="entry name" value="WD40"/>
    <property type="match status" value="1"/>
</dbReference>
<dbReference type="GO" id="GO:0016567">
    <property type="term" value="P:protein ubiquitination"/>
    <property type="evidence" value="ECO:0007669"/>
    <property type="project" value="InterPro"/>
</dbReference>
<evidence type="ECO:0000256" key="2">
    <source>
        <dbReference type="ARBA" id="ARBA00022574"/>
    </source>
</evidence>